<dbReference type="HOGENOM" id="CLU_1871827_0_0_9"/>
<dbReference type="AlphaFoldDB" id="A0A0H2YUE2"/>
<dbReference type="PaxDb" id="195103-CPF_2093"/>
<dbReference type="STRING" id="195103.CPF_2093"/>
<dbReference type="RefSeq" id="WP_011590964.1">
    <property type="nucleotide sequence ID" value="NC_008261.1"/>
</dbReference>
<protein>
    <submittedName>
        <fullName evidence="2">Type IV pilin</fullName>
    </submittedName>
</protein>
<dbReference type="EMBL" id="CP000246">
    <property type="protein sequence ID" value="ABG84203.1"/>
    <property type="molecule type" value="Genomic_DNA"/>
</dbReference>
<sequence length="136" mass="16033">MKRRKGFVSIEVMLVSLICSMIVTILMDNSFQRRKELDRSFKIISSNIDKNNSEEQFLKYMLKEKILNIDNINKLDFTLNNMNATYIEDKKAIHIKSKDKISGVFKDTYYGIDFRNDDIILSKRGNYEFVNKDLSN</sequence>
<accession>A0A0H2YUE2</accession>
<evidence type="ECO:0000256" key="1">
    <source>
        <dbReference type="SAM" id="Phobius"/>
    </source>
</evidence>
<proteinExistence type="predicted"/>
<evidence type="ECO:0000313" key="3">
    <source>
        <dbReference type="Proteomes" id="UP000001823"/>
    </source>
</evidence>
<keyword evidence="3" id="KW-1185">Reference proteome</keyword>
<keyword evidence="1" id="KW-0812">Transmembrane</keyword>
<keyword evidence="1" id="KW-0472">Membrane</keyword>
<feature type="transmembrane region" description="Helical" evidence="1">
    <location>
        <begin position="6"/>
        <end position="27"/>
    </location>
</feature>
<evidence type="ECO:0000313" key="2">
    <source>
        <dbReference type="EMBL" id="ABG84203.1"/>
    </source>
</evidence>
<organism evidence="2 3">
    <name type="scientific">Clostridium perfringens (strain ATCC 13124 / DSM 756 / JCM 1290 / NCIMB 6125 / NCTC 8237 / Type A)</name>
    <dbReference type="NCBI Taxonomy" id="195103"/>
    <lineage>
        <taxon>Bacteria</taxon>
        <taxon>Bacillati</taxon>
        <taxon>Bacillota</taxon>
        <taxon>Clostridia</taxon>
        <taxon>Eubacteriales</taxon>
        <taxon>Clostridiaceae</taxon>
        <taxon>Clostridium</taxon>
    </lineage>
</organism>
<name>A0A0H2YUE2_CLOP1</name>
<dbReference type="GeneID" id="93001626"/>
<keyword evidence="1" id="KW-1133">Transmembrane helix</keyword>
<gene>
    <name evidence="2" type="ordered locus">CPF_2093</name>
</gene>
<reference evidence="2 3" key="1">
    <citation type="journal article" date="2006" name="Genome Res.">
        <title>Skewed genomic variability in strains of the toxigenic bacterial pathogen, Clostridium perfringens.</title>
        <authorList>
            <person name="Myers G.S."/>
            <person name="Rasko D.A."/>
            <person name="Cheung J.K."/>
            <person name="Ravel J."/>
            <person name="Seshadri R."/>
            <person name="Deboy R.T."/>
            <person name="Ren Q."/>
            <person name="Varga J."/>
            <person name="Awad M.M."/>
            <person name="Brinkac L.M."/>
            <person name="Daugherty S.C."/>
            <person name="Haft D.H."/>
            <person name="Dodson R.J."/>
            <person name="Madupu R."/>
            <person name="Nelson W.C."/>
            <person name="Rosovitz M.J."/>
            <person name="Sullivan S.A."/>
            <person name="Khouri H."/>
            <person name="Dimitrov G.I."/>
            <person name="Watkins K.L."/>
            <person name="Mulligan S."/>
            <person name="Benton J."/>
            <person name="Radune D."/>
            <person name="Fisher D.J."/>
            <person name="Atkins H.S."/>
            <person name="Hiscox T."/>
            <person name="Jost B.H."/>
            <person name="Billington S.J."/>
            <person name="Songer J.G."/>
            <person name="McClane B.A."/>
            <person name="Titball R.W."/>
            <person name="Rood J.I."/>
            <person name="Melville S.B."/>
            <person name="Paulsen I.T."/>
        </authorList>
    </citation>
    <scope>NUCLEOTIDE SEQUENCE [LARGE SCALE GENOMIC DNA]</scope>
    <source>
        <strain evidence="3">ATCC 13124 / DSM 756 / JCM 1290 / NCIMB 6125 / NCTC 8237 / S 107 / Type A</strain>
    </source>
</reference>
<dbReference type="KEGG" id="cpf:CPF_2093"/>
<dbReference type="Proteomes" id="UP000001823">
    <property type="component" value="Chromosome"/>
</dbReference>